<dbReference type="EMBL" id="FNPC01000014">
    <property type="protein sequence ID" value="SDY91218.1"/>
    <property type="molecule type" value="Genomic_DNA"/>
</dbReference>
<dbReference type="Pfam" id="PF13360">
    <property type="entry name" value="PQQ_2"/>
    <property type="match status" value="1"/>
</dbReference>
<dbReference type="RefSeq" id="WP_176819518.1">
    <property type="nucleotide sequence ID" value="NZ_FNPC01000014.1"/>
</dbReference>
<name>A0A1H3NQZ8_9EURY</name>
<sequence>FLGTRSQEIVALSIDDGATIWQQSGSATRGISVGRESIVISGESLPEANLAGLAALNRSDGTVQWEHQIEGFDAYPSTAPVLADKAVYYTSNASSGVVALGDVPSNDDE</sequence>
<evidence type="ECO:0000259" key="1">
    <source>
        <dbReference type="Pfam" id="PF13360"/>
    </source>
</evidence>
<dbReference type="AlphaFoldDB" id="A0A1H3NQZ8"/>
<dbReference type="Proteomes" id="UP000199079">
    <property type="component" value="Unassembled WGS sequence"/>
</dbReference>
<accession>A0A1H3NQZ8</accession>
<feature type="domain" description="Pyrrolo-quinoline quinone repeat" evidence="1">
    <location>
        <begin position="6"/>
        <end position="100"/>
    </location>
</feature>
<evidence type="ECO:0000313" key="2">
    <source>
        <dbReference type="EMBL" id="SDY91218.1"/>
    </source>
</evidence>
<protein>
    <submittedName>
        <fullName evidence="2">PQQ-like domain-containing protein</fullName>
    </submittedName>
</protein>
<proteinExistence type="predicted"/>
<reference evidence="3" key="1">
    <citation type="submission" date="2016-10" db="EMBL/GenBank/DDBJ databases">
        <authorList>
            <person name="Varghese N."/>
            <person name="Submissions S."/>
        </authorList>
    </citation>
    <scope>NUCLEOTIDE SEQUENCE [LARGE SCALE GENOMIC DNA]</scope>
    <source>
        <strain evidence="3">DC30,IBRC 10041,KCTC 4046</strain>
    </source>
</reference>
<feature type="non-terminal residue" evidence="2">
    <location>
        <position position="1"/>
    </location>
</feature>
<keyword evidence="3" id="KW-1185">Reference proteome</keyword>
<dbReference type="Gene3D" id="2.40.128.630">
    <property type="match status" value="1"/>
</dbReference>
<evidence type="ECO:0000313" key="3">
    <source>
        <dbReference type="Proteomes" id="UP000199079"/>
    </source>
</evidence>
<dbReference type="OrthoDB" id="8638at2157"/>
<dbReference type="InterPro" id="IPR002372">
    <property type="entry name" value="PQQ_rpt_dom"/>
</dbReference>
<organism evidence="2 3">
    <name type="scientific">Halopenitus persicus</name>
    <dbReference type="NCBI Taxonomy" id="1048396"/>
    <lineage>
        <taxon>Archaea</taxon>
        <taxon>Methanobacteriati</taxon>
        <taxon>Methanobacteriota</taxon>
        <taxon>Stenosarchaea group</taxon>
        <taxon>Halobacteria</taxon>
        <taxon>Halobacteriales</taxon>
        <taxon>Haloferacaceae</taxon>
        <taxon>Halopenitus</taxon>
    </lineage>
</organism>
<dbReference type="InterPro" id="IPR011047">
    <property type="entry name" value="Quinoprotein_ADH-like_sf"/>
</dbReference>
<gene>
    <name evidence="2" type="ORF">SAMN05216564_11438</name>
</gene>
<dbReference type="SUPFAM" id="SSF50998">
    <property type="entry name" value="Quinoprotein alcohol dehydrogenase-like"/>
    <property type="match status" value="1"/>
</dbReference>